<dbReference type="AlphaFoldDB" id="A0A392U765"/>
<feature type="non-terminal residue" evidence="1">
    <location>
        <position position="48"/>
    </location>
</feature>
<dbReference type="EMBL" id="LXQA010754317">
    <property type="protein sequence ID" value="MCI69351.1"/>
    <property type="molecule type" value="Genomic_DNA"/>
</dbReference>
<evidence type="ECO:0000313" key="2">
    <source>
        <dbReference type="Proteomes" id="UP000265520"/>
    </source>
</evidence>
<keyword evidence="2" id="KW-1185">Reference proteome</keyword>
<dbReference type="Proteomes" id="UP000265520">
    <property type="component" value="Unassembled WGS sequence"/>
</dbReference>
<evidence type="ECO:0000313" key="1">
    <source>
        <dbReference type="EMBL" id="MCI69351.1"/>
    </source>
</evidence>
<name>A0A392U765_9FABA</name>
<organism evidence="1 2">
    <name type="scientific">Trifolium medium</name>
    <dbReference type="NCBI Taxonomy" id="97028"/>
    <lineage>
        <taxon>Eukaryota</taxon>
        <taxon>Viridiplantae</taxon>
        <taxon>Streptophyta</taxon>
        <taxon>Embryophyta</taxon>
        <taxon>Tracheophyta</taxon>
        <taxon>Spermatophyta</taxon>
        <taxon>Magnoliopsida</taxon>
        <taxon>eudicotyledons</taxon>
        <taxon>Gunneridae</taxon>
        <taxon>Pentapetalae</taxon>
        <taxon>rosids</taxon>
        <taxon>fabids</taxon>
        <taxon>Fabales</taxon>
        <taxon>Fabaceae</taxon>
        <taxon>Papilionoideae</taxon>
        <taxon>50 kb inversion clade</taxon>
        <taxon>NPAAA clade</taxon>
        <taxon>Hologalegina</taxon>
        <taxon>IRL clade</taxon>
        <taxon>Trifolieae</taxon>
        <taxon>Trifolium</taxon>
    </lineage>
</organism>
<sequence>MERTLSQLELKKEQANLEEFKKFSDRQGETCEDLKRENEGWEHRYMNL</sequence>
<proteinExistence type="predicted"/>
<accession>A0A392U765</accession>
<reference evidence="1 2" key="1">
    <citation type="journal article" date="2018" name="Front. Plant Sci.">
        <title>Red Clover (Trifolium pratense) and Zigzag Clover (T. medium) - A Picture of Genomic Similarities and Differences.</title>
        <authorList>
            <person name="Dluhosova J."/>
            <person name="Istvanek J."/>
            <person name="Nedelnik J."/>
            <person name="Repkova J."/>
        </authorList>
    </citation>
    <scope>NUCLEOTIDE SEQUENCE [LARGE SCALE GENOMIC DNA]</scope>
    <source>
        <strain evidence="2">cv. 10/8</strain>
        <tissue evidence="1">Leaf</tissue>
    </source>
</reference>
<protein>
    <submittedName>
        <fullName evidence="1">Uncharacterized protein</fullName>
    </submittedName>
</protein>
<comment type="caution">
    <text evidence="1">The sequence shown here is derived from an EMBL/GenBank/DDBJ whole genome shotgun (WGS) entry which is preliminary data.</text>
</comment>